<keyword evidence="3" id="KW-1133">Transmembrane helix</keyword>
<dbReference type="PROSITE" id="PS51781">
    <property type="entry name" value="SH3B"/>
    <property type="match status" value="2"/>
</dbReference>
<keyword evidence="3" id="KW-0812">Transmembrane</keyword>
<evidence type="ECO:0000256" key="2">
    <source>
        <dbReference type="ARBA" id="ARBA00023316"/>
    </source>
</evidence>
<dbReference type="AlphaFoldDB" id="A0A0R2FM00"/>
<dbReference type="InterPro" id="IPR050695">
    <property type="entry name" value="N-acetylmuramoyl_amidase_3"/>
</dbReference>
<dbReference type="Pfam" id="PF01520">
    <property type="entry name" value="Amidase_3"/>
    <property type="match status" value="1"/>
</dbReference>
<dbReference type="PANTHER" id="PTHR30404:SF7">
    <property type="entry name" value="CELL WALL AMIDASE LYTH-RELATED"/>
    <property type="match status" value="1"/>
</dbReference>
<dbReference type="Pfam" id="PF08239">
    <property type="entry name" value="SH3_3"/>
    <property type="match status" value="3"/>
</dbReference>
<organism evidence="5 8">
    <name type="scientific">Lactobacillus selangorensis</name>
    <dbReference type="NCBI Taxonomy" id="81857"/>
    <lineage>
        <taxon>Bacteria</taxon>
        <taxon>Bacillati</taxon>
        <taxon>Bacillota</taxon>
        <taxon>Bacilli</taxon>
        <taxon>Lactobacillales</taxon>
        <taxon>Lactobacillaceae</taxon>
        <taxon>Lactobacillus</taxon>
    </lineage>
</organism>
<dbReference type="SMART" id="SM00646">
    <property type="entry name" value="Ami_3"/>
    <property type="match status" value="1"/>
</dbReference>
<feature type="transmembrane region" description="Helical" evidence="3">
    <location>
        <begin position="12"/>
        <end position="31"/>
    </location>
</feature>
<feature type="domain" description="SH3b" evidence="4">
    <location>
        <begin position="173"/>
        <end position="238"/>
    </location>
</feature>
<comment type="caution">
    <text evidence="5">The sequence shown here is derived from an EMBL/GenBank/DDBJ whole genome shotgun (WGS) entry which is preliminary data.</text>
</comment>
<dbReference type="GO" id="GO:0009253">
    <property type="term" value="P:peptidoglycan catabolic process"/>
    <property type="evidence" value="ECO:0007669"/>
    <property type="project" value="InterPro"/>
</dbReference>
<dbReference type="EMBL" id="JQAZ01000001">
    <property type="protein sequence ID" value="KRN33934.1"/>
    <property type="molecule type" value="Genomic_DNA"/>
</dbReference>
<dbReference type="InterPro" id="IPR017293">
    <property type="entry name" value="N-acetylmuramoyl-L-ala_amidase"/>
</dbReference>
<evidence type="ECO:0000256" key="3">
    <source>
        <dbReference type="SAM" id="Phobius"/>
    </source>
</evidence>
<proteinExistence type="predicted"/>
<dbReference type="GO" id="GO:0030288">
    <property type="term" value="C:outer membrane-bounded periplasmic space"/>
    <property type="evidence" value="ECO:0007669"/>
    <property type="project" value="TreeGrafter"/>
</dbReference>
<dbReference type="RefSeq" id="WP_057768544.1">
    <property type="nucleotide sequence ID" value="NZ_JQAT01000001.1"/>
</dbReference>
<keyword evidence="7" id="KW-1185">Reference proteome</keyword>
<dbReference type="GO" id="GO:0008745">
    <property type="term" value="F:N-acetylmuramoyl-L-alanine amidase activity"/>
    <property type="evidence" value="ECO:0007669"/>
    <property type="project" value="InterPro"/>
</dbReference>
<keyword evidence="3" id="KW-0472">Membrane</keyword>
<name>A0A0R2FM00_9LACO</name>
<dbReference type="EMBL" id="JQAT01000001">
    <property type="protein sequence ID" value="KRN29536.1"/>
    <property type="molecule type" value="Genomic_DNA"/>
</dbReference>
<gene>
    <name evidence="5" type="ORF">IV38_GL000421</name>
    <name evidence="6" type="ORF">IV40_GL000247</name>
</gene>
<accession>A0A0R2FM00</accession>
<protein>
    <submittedName>
        <fullName evidence="5">N-acetylmuramoyl-L-alanine amidase family protein</fullName>
    </submittedName>
</protein>
<evidence type="ECO:0000259" key="4">
    <source>
        <dbReference type="PROSITE" id="PS51781"/>
    </source>
</evidence>
<sequence length="428" mass="47309">MEKLKWALRHYPIAWLTGLLILLACGVTIIMTNSHSLTITANVVNVRSGPGLSYETKRQIVQGTKINVIGHDNDWYKIRLSDDQTGWVASWLIHNTEVGTTTNKVAKVNKSSVPVYEYARTSSDKLGTVSDARNVTVVYQQGSWSQILYKNTVGWIHQGLSLTDQAPTTKSNQTPKTVTTQLSGVKLRKKASTSSAAMQTLKKGTTLTYIKTVKKEWYQVKTKNGQTGYVASWVVSLMGAQDVTTTSATKLSEATIVLDAGHGGNDSGAISGKNTYEKTYTLETVKQIAKDLRKQGARVILTRDTDKYVSLAARPALSNKDKADAFISIHFDSSKTADSLSGVTTYYYNSQKDMKLAKAINTQLKGLPLANKGVQYGDFQVLRQNHRPAVLLECGYINDSNDYKHIKQAAYRREIASKVTTALENYFK</sequence>
<dbReference type="PROSITE" id="PS51257">
    <property type="entry name" value="PROKAR_LIPOPROTEIN"/>
    <property type="match status" value="1"/>
</dbReference>
<dbReference type="GO" id="GO:0071555">
    <property type="term" value="P:cell wall organization"/>
    <property type="evidence" value="ECO:0007669"/>
    <property type="project" value="UniProtKB-KW"/>
</dbReference>
<dbReference type="InterPro" id="IPR003646">
    <property type="entry name" value="SH3-like_bac-type"/>
</dbReference>
<dbReference type="Proteomes" id="UP000051645">
    <property type="component" value="Unassembled WGS sequence"/>
</dbReference>
<evidence type="ECO:0000313" key="7">
    <source>
        <dbReference type="Proteomes" id="UP000051645"/>
    </source>
</evidence>
<reference evidence="7 8" key="1">
    <citation type="journal article" date="2015" name="Genome Announc.">
        <title>Expanding the biotechnology potential of lactobacilli through comparative genomics of 213 strains and associated genera.</title>
        <authorList>
            <person name="Sun Z."/>
            <person name="Harris H.M."/>
            <person name="McCann A."/>
            <person name="Guo C."/>
            <person name="Argimon S."/>
            <person name="Zhang W."/>
            <person name="Yang X."/>
            <person name="Jeffery I.B."/>
            <person name="Cooney J.C."/>
            <person name="Kagawa T.F."/>
            <person name="Liu W."/>
            <person name="Song Y."/>
            <person name="Salvetti E."/>
            <person name="Wrobel A."/>
            <person name="Rasinkangas P."/>
            <person name="Parkhill J."/>
            <person name="Rea M.C."/>
            <person name="O'Sullivan O."/>
            <person name="Ritari J."/>
            <person name="Douillard F.P."/>
            <person name="Paul Ross R."/>
            <person name="Yang R."/>
            <person name="Briner A.E."/>
            <person name="Felis G.E."/>
            <person name="de Vos W.M."/>
            <person name="Barrangou R."/>
            <person name="Klaenhammer T.R."/>
            <person name="Caufield P.W."/>
            <person name="Cui Y."/>
            <person name="Zhang H."/>
            <person name="O'Toole P.W."/>
        </authorList>
    </citation>
    <scope>NUCLEOTIDE SEQUENCE [LARGE SCALE GENOMIC DNA]</scope>
    <source>
        <strain evidence="5 8">ATCC BAA-66</strain>
        <strain evidence="6 7">DSM 13344</strain>
    </source>
</reference>
<evidence type="ECO:0000313" key="8">
    <source>
        <dbReference type="Proteomes" id="UP000051751"/>
    </source>
</evidence>
<dbReference type="Proteomes" id="UP000051751">
    <property type="component" value="Unassembled WGS sequence"/>
</dbReference>
<evidence type="ECO:0000313" key="5">
    <source>
        <dbReference type="EMBL" id="KRN29536.1"/>
    </source>
</evidence>
<dbReference type="SUPFAM" id="SSF53187">
    <property type="entry name" value="Zn-dependent exopeptidases"/>
    <property type="match status" value="1"/>
</dbReference>
<keyword evidence="1" id="KW-0378">Hydrolase</keyword>
<keyword evidence="2" id="KW-0961">Cell wall biogenesis/degradation</keyword>
<dbReference type="STRING" id="81857.IV38_GL000421"/>
<dbReference type="InterPro" id="IPR002508">
    <property type="entry name" value="MurNAc-LAA_cat"/>
</dbReference>
<dbReference type="PIRSF" id="PIRSF037846">
    <property type="entry name" value="Autolysin_YrvJ_prd"/>
    <property type="match status" value="1"/>
</dbReference>
<evidence type="ECO:0000256" key="1">
    <source>
        <dbReference type="ARBA" id="ARBA00022801"/>
    </source>
</evidence>
<dbReference type="OrthoDB" id="9806267at2"/>
<dbReference type="Gene3D" id="2.30.30.40">
    <property type="entry name" value="SH3 Domains"/>
    <property type="match status" value="3"/>
</dbReference>
<feature type="domain" description="SH3b" evidence="4">
    <location>
        <begin position="34"/>
        <end position="97"/>
    </location>
</feature>
<dbReference type="PATRIC" id="fig|81857.3.peg.426"/>
<dbReference type="PANTHER" id="PTHR30404">
    <property type="entry name" value="N-ACETYLMURAMOYL-L-ALANINE AMIDASE"/>
    <property type="match status" value="1"/>
</dbReference>
<evidence type="ECO:0000313" key="6">
    <source>
        <dbReference type="EMBL" id="KRN33934.1"/>
    </source>
</evidence>
<dbReference type="CDD" id="cd02696">
    <property type="entry name" value="MurNAc-LAA"/>
    <property type="match status" value="1"/>
</dbReference>
<dbReference type="SMART" id="SM00287">
    <property type="entry name" value="SH3b"/>
    <property type="match status" value="3"/>
</dbReference>
<dbReference type="Gene3D" id="3.40.630.40">
    <property type="entry name" value="Zn-dependent exopeptidases"/>
    <property type="match status" value="1"/>
</dbReference>